<evidence type="ECO:0000313" key="2">
    <source>
        <dbReference type="EMBL" id="TMI77563.1"/>
    </source>
</evidence>
<dbReference type="GO" id="GO:0016491">
    <property type="term" value="F:oxidoreductase activity"/>
    <property type="evidence" value="ECO:0007669"/>
    <property type="project" value="InterPro"/>
</dbReference>
<accession>A0A537J212</accession>
<dbReference type="InterPro" id="IPR020471">
    <property type="entry name" value="AKR"/>
</dbReference>
<dbReference type="Pfam" id="PF00248">
    <property type="entry name" value="Aldo_ket_red"/>
    <property type="match status" value="1"/>
</dbReference>
<proteinExistence type="predicted"/>
<dbReference type="EMBL" id="VBAO01000451">
    <property type="protein sequence ID" value="TMI77563.1"/>
    <property type="molecule type" value="Genomic_DNA"/>
</dbReference>
<evidence type="ECO:0000259" key="1">
    <source>
        <dbReference type="Pfam" id="PF00248"/>
    </source>
</evidence>
<dbReference type="Gene3D" id="3.20.20.100">
    <property type="entry name" value="NADP-dependent oxidoreductase domain"/>
    <property type="match status" value="1"/>
</dbReference>
<protein>
    <submittedName>
        <fullName evidence="2">Aldo/keto reductase</fullName>
    </submittedName>
</protein>
<dbReference type="GO" id="GO:0005829">
    <property type="term" value="C:cytosol"/>
    <property type="evidence" value="ECO:0007669"/>
    <property type="project" value="TreeGrafter"/>
</dbReference>
<dbReference type="PANTHER" id="PTHR42686:SF1">
    <property type="entry name" value="GH17980P-RELATED"/>
    <property type="match status" value="1"/>
</dbReference>
<dbReference type="SUPFAM" id="SSF51430">
    <property type="entry name" value="NAD(P)-linked oxidoreductase"/>
    <property type="match status" value="1"/>
</dbReference>
<dbReference type="InterPro" id="IPR023210">
    <property type="entry name" value="NADP_OxRdtase_dom"/>
</dbReference>
<dbReference type="InterPro" id="IPR036812">
    <property type="entry name" value="NAD(P)_OxRdtase_dom_sf"/>
</dbReference>
<reference evidence="2 3" key="1">
    <citation type="journal article" date="2019" name="Nat. Microbiol.">
        <title>Mediterranean grassland soil C-N compound turnover is dependent on rainfall and depth, and is mediated by genomically divergent microorganisms.</title>
        <authorList>
            <person name="Diamond S."/>
            <person name="Andeer P.F."/>
            <person name="Li Z."/>
            <person name="Crits-Christoph A."/>
            <person name="Burstein D."/>
            <person name="Anantharaman K."/>
            <person name="Lane K.R."/>
            <person name="Thomas B.C."/>
            <person name="Pan C."/>
            <person name="Northen T.R."/>
            <person name="Banfield J.F."/>
        </authorList>
    </citation>
    <scope>NUCLEOTIDE SEQUENCE [LARGE SCALE GENOMIC DNA]</scope>
    <source>
        <strain evidence="2">NP_7</strain>
    </source>
</reference>
<name>A0A537J212_9BACT</name>
<organism evidence="2 3">
    <name type="scientific">Candidatus Segetimicrobium genomatis</name>
    <dbReference type="NCBI Taxonomy" id="2569760"/>
    <lineage>
        <taxon>Bacteria</taxon>
        <taxon>Bacillati</taxon>
        <taxon>Candidatus Sysuimicrobiota</taxon>
        <taxon>Candidatus Sysuimicrobiia</taxon>
        <taxon>Candidatus Sysuimicrobiales</taxon>
        <taxon>Candidatus Segetimicrobiaceae</taxon>
        <taxon>Candidatus Segetimicrobium</taxon>
    </lineage>
</organism>
<comment type="caution">
    <text evidence="2">The sequence shown here is derived from an EMBL/GenBank/DDBJ whole genome shotgun (WGS) entry which is preliminary data.</text>
</comment>
<dbReference type="PANTHER" id="PTHR42686">
    <property type="entry name" value="GH17980P-RELATED"/>
    <property type="match status" value="1"/>
</dbReference>
<gene>
    <name evidence="2" type="ORF">E6H04_13975</name>
</gene>
<evidence type="ECO:0000313" key="3">
    <source>
        <dbReference type="Proteomes" id="UP000320048"/>
    </source>
</evidence>
<sequence length="339" mass="36635">MNPADRVRLGRTRVSVTRLGLGTAPLGGLFQPVADDEARATVERAYAAGLRLFDTAPLYGYGLAERRLGRVLRAKPRPDFVLATKVGRLLRAGAAPDPSQSHRGEPFYKGTPALNPVFDFSYDGVMTSVTESLDRLGLDTIDILHIHDPDAHFDEALRGAYRALARLRGDGTIAAVGVGMNQPGMLVRFAKEADVDCFLLAGRYTLLDQTALGELLPLCVARHIPVIAGGVYNSGILADPRPGATFDYIPAPPDLVGRAQRLEAACRRHGVPLPAAAIQFPLGHRAVAAVLTGCRSPAEVEENVRLFRHEIPAALWEDLRRERLIAEGVPAPEPEGRRA</sequence>
<dbReference type="CDD" id="cd19152">
    <property type="entry name" value="AKR_AKR15A"/>
    <property type="match status" value="1"/>
</dbReference>
<dbReference type="Proteomes" id="UP000320048">
    <property type="component" value="Unassembled WGS sequence"/>
</dbReference>
<dbReference type="AlphaFoldDB" id="A0A537J212"/>
<feature type="domain" description="NADP-dependent oxidoreductase" evidence="1">
    <location>
        <begin position="18"/>
        <end position="318"/>
    </location>
</feature>